<reference evidence="2 3" key="1">
    <citation type="submission" date="2017-04" db="EMBL/GenBank/DDBJ databases">
        <title>Complete genome of Campylobacter concisus ATCC 33237T and draft genomes for an additional eight well characterized C. concisus strains.</title>
        <authorList>
            <person name="Cornelius A.J."/>
            <person name="Miller W.G."/>
            <person name="Lastovica A.J."/>
            <person name="On S.L."/>
            <person name="French N.P."/>
            <person name="Vandenberg O."/>
            <person name="Biggs P.J."/>
        </authorList>
    </citation>
    <scope>NUCLEOTIDE SEQUENCE [LARGE SCALE GENOMIC DNA]</scope>
    <source>
        <strain evidence="2 3">CCUG 19995</strain>
    </source>
</reference>
<proteinExistence type="predicted"/>
<evidence type="ECO:0000313" key="3">
    <source>
        <dbReference type="Proteomes" id="UP000196317"/>
    </source>
</evidence>
<organism evidence="2 3">
    <name type="scientific">Campylobacter concisus</name>
    <dbReference type="NCBI Taxonomy" id="199"/>
    <lineage>
        <taxon>Bacteria</taxon>
        <taxon>Pseudomonadati</taxon>
        <taxon>Campylobacterota</taxon>
        <taxon>Epsilonproteobacteria</taxon>
        <taxon>Campylobacterales</taxon>
        <taxon>Campylobacteraceae</taxon>
        <taxon>Campylobacter</taxon>
    </lineage>
</organism>
<dbReference type="RefSeq" id="WP_087583814.1">
    <property type="nucleotide sequence ID" value="NZ_NDYN01000016.1"/>
</dbReference>
<keyword evidence="1" id="KW-0812">Transmembrane</keyword>
<evidence type="ECO:0000313" key="2">
    <source>
        <dbReference type="EMBL" id="OUT06721.1"/>
    </source>
</evidence>
<feature type="transmembrane region" description="Helical" evidence="1">
    <location>
        <begin position="55"/>
        <end position="72"/>
    </location>
</feature>
<sequence>MIITYKGQELTKEEKDFIGWYIVFLPQVWIVITMGTFIVAWWLANAYHYKWENIGIFYFFYCLCSLSGYGATHDNLDNYRAGLIKQQKIATEPKPSRHYTRRLKGESDEEYLIRILEKQAQYGGADAIYKRLKYYYEMYELDRKKRTPKGLRCRKERKDV</sequence>
<name>A0A1Y5MDS6_9BACT</name>
<dbReference type="Proteomes" id="UP000196317">
    <property type="component" value="Unassembled WGS sequence"/>
</dbReference>
<keyword evidence="1" id="KW-0472">Membrane</keyword>
<dbReference type="EMBL" id="NDYN01000016">
    <property type="protein sequence ID" value="OUT06721.1"/>
    <property type="molecule type" value="Genomic_DNA"/>
</dbReference>
<feature type="transmembrane region" description="Helical" evidence="1">
    <location>
        <begin position="20"/>
        <end position="43"/>
    </location>
</feature>
<comment type="caution">
    <text evidence="2">The sequence shown here is derived from an EMBL/GenBank/DDBJ whole genome shotgun (WGS) entry which is preliminary data.</text>
</comment>
<protein>
    <submittedName>
        <fullName evidence="2">Uncharacterized protein</fullName>
    </submittedName>
</protein>
<dbReference type="AlphaFoldDB" id="A0A1Y5MDS6"/>
<gene>
    <name evidence="2" type="ORF">B9N65_10645</name>
</gene>
<keyword evidence="1" id="KW-1133">Transmembrane helix</keyword>
<accession>A0A1Y5MDS6</accession>
<evidence type="ECO:0000256" key="1">
    <source>
        <dbReference type="SAM" id="Phobius"/>
    </source>
</evidence>